<dbReference type="GO" id="GO:0000160">
    <property type="term" value="P:phosphorelay signal transduction system"/>
    <property type="evidence" value="ECO:0007669"/>
    <property type="project" value="InterPro"/>
</dbReference>
<name>A0A645EB39_9ZZZZ</name>
<proteinExistence type="predicted"/>
<dbReference type="AlphaFoldDB" id="A0A645EB39"/>
<dbReference type="GO" id="GO:0004673">
    <property type="term" value="F:protein histidine kinase activity"/>
    <property type="evidence" value="ECO:0007669"/>
    <property type="project" value="UniProtKB-EC"/>
</dbReference>
<dbReference type="Pfam" id="PF00072">
    <property type="entry name" value="Response_reg"/>
    <property type="match status" value="1"/>
</dbReference>
<dbReference type="CDD" id="cd17546">
    <property type="entry name" value="REC_hyHK_CKI1_RcsC-like"/>
    <property type="match status" value="1"/>
</dbReference>
<keyword evidence="3 7" id="KW-0808">Transferase</keyword>
<dbReference type="SUPFAM" id="SSF47226">
    <property type="entry name" value="Histidine-containing phosphotransfer domain, HPT domain"/>
    <property type="match status" value="1"/>
</dbReference>
<dbReference type="Pfam" id="PF02518">
    <property type="entry name" value="HATPase_c"/>
    <property type="match status" value="1"/>
</dbReference>
<feature type="domain" description="Histidine kinase" evidence="5">
    <location>
        <begin position="12"/>
        <end position="88"/>
    </location>
</feature>
<evidence type="ECO:0000259" key="6">
    <source>
        <dbReference type="PROSITE" id="PS50110"/>
    </source>
</evidence>
<comment type="catalytic activity">
    <reaction evidence="1">
        <text>ATP + protein L-histidine = ADP + protein N-phospho-L-histidine.</text>
        <dbReference type="EC" id="2.7.13.3"/>
    </reaction>
</comment>
<dbReference type="SMART" id="SM00448">
    <property type="entry name" value="REC"/>
    <property type="match status" value="1"/>
</dbReference>
<sequence length="311" mass="34587">MKSLNEGDKTILKFSIKDTGIGISEEDQGDIFQEFMQIKPEKIEQQTEGSGLGLAITKGLIDELGGKIRLQSEKGKGSEFFVDIPLETSRPMEALSSDEEYPDFDVENISVLAVDDDPIQLTMMAEMLKLKKINVVTETNPDRVLNILKNNIFDLIFLDIQMPRVNGFTLIRRILDSGLLQSKSTPIIALSAKSDLSSSDFKQLGFTDFLNKPFTSGQLFGLINKYLKLKLTAETGLAGNIKGVPALIDVVKNDTESSLEILKAFVLDTGKNNSGLEACLEKNDIDNASHFAHKMLPLFKMMAMKNYRMYC</sequence>
<feature type="domain" description="Response regulatory" evidence="6">
    <location>
        <begin position="110"/>
        <end position="227"/>
    </location>
</feature>
<dbReference type="EC" id="2.7.13.3" evidence="2"/>
<evidence type="ECO:0000313" key="7">
    <source>
        <dbReference type="EMBL" id="MPM99274.1"/>
    </source>
</evidence>
<evidence type="ECO:0000256" key="3">
    <source>
        <dbReference type="ARBA" id="ARBA00022679"/>
    </source>
</evidence>
<dbReference type="InterPro" id="IPR003594">
    <property type="entry name" value="HATPase_dom"/>
</dbReference>
<gene>
    <name evidence="7" type="primary">evgS_2</name>
    <name evidence="7" type="ORF">SDC9_146465</name>
</gene>
<evidence type="ECO:0000256" key="2">
    <source>
        <dbReference type="ARBA" id="ARBA00012438"/>
    </source>
</evidence>
<dbReference type="PANTHER" id="PTHR43047">
    <property type="entry name" value="TWO-COMPONENT HISTIDINE PROTEIN KINASE"/>
    <property type="match status" value="1"/>
</dbReference>
<reference evidence="7" key="1">
    <citation type="submission" date="2019-08" db="EMBL/GenBank/DDBJ databases">
        <authorList>
            <person name="Kucharzyk K."/>
            <person name="Murdoch R.W."/>
            <person name="Higgins S."/>
            <person name="Loffler F."/>
        </authorList>
    </citation>
    <scope>NUCLEOTIDE SEQUENCE</scope>
</reference>
<dbReference type="SUPFAM" id="SSF55874">
    <property type="entry name" value="ATPase domain of HSP90 chaperone/DNA topoisomerase II/histidine kinase"/>
    <property type="match status" value="1"/>
</dbReference>
<dbReference type="SMART" id="SM00387">
    <property type="entry name" value="HATPase_c"/>
    <property type="match status" value="1"/>
</dbReference>
<dbReference type="InterPro" id="IPR004358">
    <property type="entry name" value="Sig_transdc_His_kin-like_C"/>
</dbReference>
<organism evidence="7">
    <name type="scientific">bioreactor metagenome</name>
    <dbReference type="NCBI Taxonomy" id="1076179"/>
    <lineage>
        <taxon>unclassified sequences</taxon>
        <taxon>metagenomes</taxon>
        <taxon>ecological metagenomes</taxon>
    </lineage>
</organism>
<dbReference type="InterPro" id="IPR036641">
    <property type="entry name" value="HPT_dom_sf"/>
</dbReference>
<dbReference type="PROSITE" id="PS50110">
    <property type="entry name" value="RESPONSE_REGULATORY"/>
    <property type="match status" value="1"/>
</dbReference>
<dbReference type="EMBL" id="VSSQ01045374">
    <property type="protein sequence ID" value="MPM99274.1"/>
    <property type="molecule type" value="Genomic_DNA"/>
</dbReference>
<dbReference type="InterPro" id="IPR001789">
    <property type="entry name" value="Sig_transdc_resp-reg_receiver"/>
</dbReference>
<dbReference type="InterPro" id="IPR011006">
    <property type="entry name" value="CheY-like_superfamily"/>
</dbReference>
<dbReference type="InterPro" id="IPR005467">
    <property type="entry name" value="His_kinase_dom"/>
</dbReference>
<dbReference type="SUPFAM" id="SSF52172">
    <property type="entry name" value="CheY-like"/>
    <property type="match status" value="1"/>
</dbReference>
<protein>
    <recommendedName>
        <fullName evidence="2">histidine kinase</fullName>
        <ecNumber evidence="2">2.7.13.3</ecNumber>
    </recommendedName>
</protein>
<evidence type="ECO:0000256" key="4">
    <source>
        <dbReference type="ARBA" id="ARBA00022777"/>
    </source>
</evidence>
<dbReference type="InterPro" id="IPR036890">
    <property type="entry name" value="HATPase_C_sf"/>
</dbReference>
<evidence type="ECO:0000259" key="5">
    <source>
        <dbReference type="PROSITE" id="PS50109"/>
    </source>
</evidence>
<comment type="caution">
    <text evidence="7">The sequence shown here is derived from an EMBL/GenBank/DDBJ whole genome shotgun (WGS) entry which is preliminary data.</text>
</comment>
<dbReference type="PROSITE" id="PS50109">
    <property type="entry name" value="HIS_KIN"/>
    <property type="match status" value="1"/>
</dbReference>
<dbReference type="Gene3D" id="3.40.50.2300">
    <property type="match status" value="1"/>
</dbReference>
<keyword evidence="4" id="KW-0418">Kinase</keyword>
<evidence type="ECO:0000256" key="1">
    <source>
        <dbReference type="ARBA" id="ARBA00000085"/>
    </source>
</evidence>
<accession>A0A645EB39</accession>
<dbReference type="Gene3D" id="3.30.565.10">
    <property type="entry name" value="Histidine kinase-like ATPase, C-terminal domain"/>
    <property type="match status" value="1"/>
</dbReference>
<dbReference type="PRINTS" id="PR00344">
    <property type="entry name" value="BCTRLSENSOR"/>
</dbReference>